<feature type="region of interest" description="Disordered" evidence="1">
    <location>
        <begin position="1"/>
        <end position="34"/>
    </location>
</feature>
<dbReference type="EMBL" id="JAPWDV010000003">
    <property type="protein sequence ID" value="KAJ6217510.1"/>
    <property type="molecule type" value="Genomic_DNA"/>
</dbReference>
<dbReference type="SUPFAM" id="SSF81301">
    <property type="entry name" value="Nucleotidyltransferase"/>
    <property type="match status" value="1"/>
</dbReference>
<feature type="compositionally biased region" description="Basic and acidic residues" evidence="1">
    <location>
        <begin position="698"/>
        <end position="709"/>
    </location>
</feature>
<dbReference type="AlphaFoldDB" id="A0A9Q0RKK2"/>
<accession>A0A9Q0RKK2</accession>
<dbReference type="SUPFAM" id="SSF81631">
    <property type="entry name" value="PAP/OAS1 substrate-binding domain"/>
    <property type="match status" value="1"/>
</dbReference>
<feature type="compositionally biased region" description="Polar residues" evidence="1">
    <location>
        <begin position="651"/>
        <end position="666"/>
    </location>
</feature>
<dbReference type="CDD" id="cd05402">
    <property type="entry name" value="NT_PAP_TUTase"/>
    <property type="match status" value="1"/>
</dbReference>
<dbReference type="InterPro" id="IPR045862">
    <property type="entry name" value="Trf4-like"/>
</dbReference>
<dbReference type="GO" id="GO:0043634">
    <property type="term" value="P:polyadenylation-dependent ncRNA catabolic process"/>
    <property type="evidence" value="ECO:0007669"/>
    <property type="project" value="TreeGrafter"/>
</dbReference>
<dbReference type="PANTHER" id="PTHR23092">
    <property type="entry name" value="POLY(A) RNA POLYMERASE"/>
    <property type="match status" value="1"/>
</dbReference>
<evidence type="ECO:0000313" key="4">
    <source>
        <dbReference type="Proteomes" id="UP001142055"/>
    </source>
</evidence>
<protein>
    <recommendedName>
        <fullName evidence="2">Poly(A) RNA polymerase mitochondrial-like central palm domain-containing protein</fullName>
    </recommendedName>
</protein>
<name>A0A9Q0RKK2_BLOTA</name>
<organism evidence="3 4">
    <name type="scientific">Blomia tropicalis</name>
    <name type="common">Mite</name>
    <dbReference type="NCBI Taxonomy" id="40697"/>
    <lineage>
        <taxon>Eukaryota</taxon>
        <taxon>Metazoa</taxon>
        <taxon>Ecdysozoa</taxon>
        <taxon>Arthropoda</taxon>
        <taxon>Chelicerata</taxon>
        <taxon>Arachnida</taxon>
        <taxon>Acari</taxon>
        <taxon>Acariformes</taxon>
        <taxon>Sarcoptiformes</taxon>
        <taxon>Astigmata</taxon>
        <taxon>Glycyphagoidea</taxon>
        <taxon>Echimyopodidae</taxon>
        <taxon>Blomia</taxon>
    </lineage>
</organism>
<keyword evidence="4" id="KW-1185">Reference proteome</keyword>
<feature type="region of interest" description="Disordered" evidence="1">
    <location>
        <begin position="640"/>
        <end position="671"/>
    </location>
</feature>
<dbReference type="GO" id="GO:0031499">
    <property type="term" value="C:TRAMP complex"/>
    <property type="evidence" value="ECO:0007669"/>
    <property type="project" value="TreeGrafter"/>
</dbReference>
<feature type="compositionally biased region" description="Basic and acidic residues" evidence="1">
    <location>
        <begin position="640"/>
        <end position="650"/>
    </location>
</feature>
<feature type="region of interest" description="Disordered" evidence="1">
    <location>
        <begin position="545"/>
        <end position="601"/>
    </location>
</feature>
<reference evidence="3" key="1">
    <citation type="submission" date="2022-12" db="EMBL/GenBank/DDBJ databases">
        <title>Genome assemblies of Blomia tropicalis.</title>
        <authorList>
            <person name="Cui Y."/>
        </authorList>
    </citation>
    <scope>NUCLEOTIDE SEQUENCE</scope>
    <source>
        <tissue evidence="3">Adult mites</tissue>
    </source>
</reference>
<evidence type="ECO:0000256" key="1">
    <source>
        <dbReference type="SAM" id="MobiDB-lite"/>
    </source>
</evidence>
<evidence type="ECO:0000313" key="3">
    <source>
        <dbReference type="EMBL" id="KAJ6217510.1"/>
    </source>
</evidence>
<dbReference type="PANTHER" id="PTHR23092:SF15">
    <property type="entry name" value="INACTIVE NON-CANONICAL POLY(A) RNA POLYMERASE PROTEIN TRF4-2-RELATED"/>
    <property type="match status" value="1"/>
</dbReference>
<dbReference type="GO" id="GO:0031123">
    <property type="term" value="P:RNA 3'-end processing"/>
    <property type="evidence" value="ECO:0007669"/>
    <property type="project" value="TreeGrafter"/>
</dbReference>
<gene>
    <name evidence="3" type="ORF">RDWZM_008667</name>
</gene>
<evidence type="ECO:0000259" key="2">
    <source>
        <dbReference type="Pfam" id="PF22600"/>
    </source>
</evidence>
<proteinExistence type="predicted"/>
<sequence length="779" mass="91109">MERENCDSSLGPVINGKFTNESKREEDDVESSMCRRRTQNNFNSVRHYQINNGGNHRMYQNRNIGYEPRTRHYCKPIYSNRQPKSFQNTYELDGQQKFTLKQRYFENLRCPTCIMNNLSQTWKYQGMPWRNLTVNYRTDFKDLYEALHAELDDFYKFIRPNNEDRYEIDSVKYYGSYSSNTYLPVSDIDLVVYCDTTYDIVSVLFDIAELLFQDGIIEKHCSLIPNSRIPLLKFYDSVTGLPINITINTPNVMDRAFYIQDEMKHGHPYMIKILYFLKYYLLSKGSNQVFHGGIGSYALTLMVIRYFQEESTKDMIHECSIKYPNTILARLLIGFLQRYSDTEFIRNHTISVAGTGNYKPYVPLPDVPYPGNLFLNKKTSILKIEDHIEPWRNVSSGSFNSDLILNDFGHLLNMLLNPEQCQNDNTTSILANVVAVVDSFVEYRDILTLLYQCWFSDYQGICEKYESYVNNRNIFGKRTLEFDCKRLDDNTVELILMEKMDRIQSFRPTVAKKSAYNFYLGQQMYGQNGDSHIFDFSVPPTRYNESSYNRQYSDSGSQASTENNDTTHLTELNHRNQRRSLGRIDQNYSSSHNNGDYRRNYSPHLDTYVSTIDMGMFRLPIYVRSIDRYSNNKSAFDQKGRFYRQKDKYRSGQSSNFSNYEEPNSPDNDEKHQVLECDQKKMLINNQDNNDNQSFTPKKKDQNLDGKDLSVEKSRIMSEISDVTRSGKTKGRKLQGKNKNKVDTILPSLHQSTITTTNEMNSESKTIEIKKMLNIDSQS</sequence>
<dbReference type="Gene3D" id="1.10.1410.10">
    <property type="match status" value="1"/>
</dbReference>
<dbReference type="GO" id="GO:0005730">
    <property type="term" value="C:nucleolus"/>
    <property type="evidence" value="ECO:0007669"/>
    <property type="project" value="TreeGrafter"/>
</dbReference>
<comment type="caution">
    <text evidence="3">The sequence shown here is derived from an EMBL/GenBank/DDBJ whole genome shotgun (WGS) entry which is preliminary data.</text>
</comment>
<dbReference type="GO" id="GO:0003729">
    <property type="term" value="F:mRNA binding"/>
    <property type="evidence" value="ECO:0007669"/>
    <property type="project" value="TreeGrafter"/>
</dbReference>
<feature type="domain" description="Poly(A) RNA polymerase mitochondrial-like central palm" evidence="2">
    <location>
        <begin position="167"/>
        <end position="250"/>
    </location>
</feature>
<dbReference type="Pfam" id="PF22600">
    <property type="entry name" value="MTPAP-like_central"/>
    <property type="match status" value="1"/>
</dbReference>
<feature type="compositionally biased region" description="Polar residues" evidence="1">
    <location>
        <begin position="545"/>
        <end position="570"/>
    </location>
</feature>
<dbReference type="InterPro" id="IPR043519">
    <property type="entry name" value="NT_sf"/>
</dbReference>
<dbReference type="Gene3D" id="3.30.460.10">
    <property type="entry name" value="Beta Polymerase, domain 2"/>
    <property type="match status" value="1"/>
</dbReference>
<dbReference type="GO" id="GO:1990817">
    <property type="term" value="F:poly(A) RNA polymerase activity"/>
    <property type="evidence" value="ECO:0007669"/>
    <property type="project" value="InterPro"/>
</dbReference>
<dbReference type="Proteomes" id="UP001142055">
    <property type="component" value="Chromosome 3"/>
</dbReference>
<dbReference type="InterPro" id="IPR054708">
    <property type="entry name" value="MTPAP-like_central"/>
</dbReference>
<feature type="region of interest" description="Disordered" evidence="1">
    <location>
        <begin position="685"/>
        <end position="709"/>
    </location>
</feature>
<feature type="compositionally biased region" description="Polar residues" evidence="1">
    <location>
        <begin position="685"/>
        <end position="696"/>
    </location>
</feature>